<dbReference type="InterPro" id="IPR010770">
    <property type="entry name" value="Ecd"/>
</dbReference>
<dbReference type="AlphaFoldDB" id="A0A179FLX0"/>
<gene>
    <name evidence="2" type="ORF">VFPPC_14353</name>
</gene>
<feature type="compositionally biased region" description="Acidic residues" evidence="1">
    <location>
        <begin position="434"/>
        <end position="456"/>
    </location>
</feature>
<reference evidence="2 3" key="1">
    <citation type="journal article" date="2016" name="PLoS Pathog.">
        <title>Biosynthesis of antibiotic leucinostatins in bio-control fungus Purpureocillium lilacinum and their inhibition on phytophthora revealed by genome mining.</title>
        <authorList>
            <person name="Wang G."/>
            <person name="Liu Z."/>
            <person name="Lin R."/>
            <person name="Li E."/>
            <person name="Mao Z."/>
            <person name="Ling J."/>
            <person name="Yang Y."/>
            <person name="Yin W.B."/>
            <person name="Xie B."/>
        </authorList>
    </citation>
    <scope>NUCLEOTIDE SEQUENCE [LARGE SCALE GENOMIC DNA]</scope>
    <source>
        <strain evidence="2">170</strain>
    </source>
</reference>
<dbReference type="OrthoDB" id="27237at2759"/>
<feature type="compositionally biased region" description="Basic and acidic residues" evidence="1">
    <location>
        <begin position="483"/>
        <end position="494"/>
    </location>
</feature>
<dbReference type="RefSeq" id="XP_018143723.1">
    <property type="nucleotide sequence ID" value="XM_018292122.1"/>
</dbReference>
<dbReference type="KEGG" id="pchm:VFPPC_14353"/>
<dbReference type="EMBL" id="LSBJ02000004">
    <property type="protein sequence ID" value="OAQ66636.1"/>
    <property type="molecule type" value="Genomic_DNA"/>
</dbReference>
<organism evidence="2 3">
    <name type="scientific">Pochonia chlamydosporia 170</name>
    <dbReference type="NCBI Taxonomy" id="1380566"/>
    <lineage>
        <taxon>Eukaryota</taxon>
        <taxon>Fungi</taxon>
        <taxon>Dikarya</taxon>
        <taxon>Ascomycota</taxon>
        <taxon>Pezizomycotina</taxon>
        <taxon>Sordariomycetes</taxon>
        <taxon>Hypocreomycetidae</taxon>
        <taxon>Hypocreales</taxon>
        <taxon>Clavicipitaceae</taxon>
        <taxon>Pochonia</taxon>
    </lineage>
</organism>
<comment type="caution">
    <text evidence="2">The sequence shown here is derived from an EMBL/GenBank/DDBJ whole genome shotgun (WGS) entry which is preliminary data.</text>
</comment>
<accession>A0A179FLX0</accession>
<dbReference type="Pfam" id="PF07093">
    <property type="entry name" value="SGT1"/>
    <property type="match status" value="1"/>
</dbReference>
<proteinExistence type="predicted"/>
<evidence type="ECO:0000313" key="3">
    <source>
        <dbReference type="Proteomes" id="UP000078397"/>
    </source>
</evidence>
<evidence type="ECO:0000256" key="1">
    <source>
        <dbReference type="SAM" id="MobiDB-lite"/>
    </source>
</evidence>
<dbReference type="PANTHER" id="PTHR13060:SF0">
    <property type="entry name" value="PROTEIN ECDYSONELESS HOMOLOG"/>
    <property type="match status" value="1"/>
</dbReference>
<sequence length="613" mass="69018">MNDQVPPILPDLNSGRGQIAENCAEYYLFLVKEQANNQTQLQQLEILRKAAINLCNSLTNDYIWQRDGFNLELKSSQGLTYLYGITDYGDAVEDEWLIVFMLRQLTESFRDLWVRIVDADGEILLIEAANTLPKWITPETDQNRVWIHDSKLFIIPPSPAADALQVGSPTTITLRNAVDYIRTKPNALVNSPLIESEAFYRLEKYPDHINQSMHHSLVTIPRRLASILHAIPKSVSLAVEMFYLRDAITLKSITSPSAPLAFPPKDFVTTSVQFTKVLFAQLKSQHFEPPLRWEAFIKDASETSLSDLTSPTRRDMGMKLTCGYEMLSVDAEKSRHRVVRELALLLQDLADDGDATLPSDAEIGAWPNHMRDDPEDWMDINYQNFERELDGKRRNASRVGDPDFGDSQAQNDLRKIVSRFDAFLNDDKAGLDGVDPEGMEGDDVENSEDDDDDSEFEDKAVSFDEEAFAQMMREMMGIPGKGKTSDAHPNHSESDSPGQLTAEDVGPISDDLRQLSSQMETELRRHGALSLKPETHRQLNKRHKDQLENGQPQVRASEAAEDDEEELNIDYNLAQNILESFKGQAGMAGPTGNILGMMGFTLPRDDDDVVRKA</sequence>
<evidence type="ECO:0000313" key="2">
    <source>
        <dbReference type="EMBL" id="OAQ66636.1"/>
    </source>
</evidence>
<dbReference type="GeneID" id="28856116"/>
<dbReference type="GO" id="GO:0005634">
    <property type="term" value="C:nucleus"/>
    <property type="evidence" value="ECO:0007669"/>
    <property type="project" value="TreeGrafter"/>
</dbReference>
<feature type="region of interest" description="Disordered" evidence="1">
    <location>
        <begin position="478"/>
        <end position="505"/>
    </location>
</feature>
<dbReference type="PANTHER" id="PTHR13060">
    <property type="entry name" value="SGT1 PROTEIN HSGT1 SUPPRESSOR OF GCR2"/>
    <property type="match status" value="1"/>
</dbReference>
<dbReference type="STRING" id="1380566.A0A179FLX0"/>
<keyword evidence="3" id="KW-1185">Reference proteome</keyword>
<protein>
    <submittedName>
        <fullName evidence="2">SGT1 domain-containing protein</fullName>
    </submittedName>
</protein>
<name>A0A179FLX0_METCM</name>
<dbReference type="Proteomes" id="UP000078397">
    <property type="component" value="Unassembled WGS sequence"/>
</dbReference>
<feature type="region of interest" description="Disordered" evidence="1">
    <location>
        <begin position="517"/>
        <end position="563"/>
    </location>
</feature>
<feature type="region of interest" description="Disordered" evidence="1">
    <location>
        <begin position="427"/>
        <end position="457"/>
    </location>
</feature>